<feature type="region of interest" description="Disordered" evidence="1">
    <location>
        <begin position="246"/>
        <end position="279"/>
    </location>
</feature>
<organism evidence="2">
    <name type="scientific">viral metagenome</name>
    <dbReference type="NCBI Taxonomy" id="1070528"/>
    <lineage>
        <taxon>unclassified sequences</taxon>
        <taxon>metagenomes</taxon>
        <taxon>organismal metagenomes</taxon>
    </lineage>
</organism>
<proteinExistence type="predicted"/>
<dbReference type="EMBL" id="MN739489">
    <property type="protein sequence ID" value="QHT07995.1"/>
    <property type="molecule type" value="Genomic_DNA"/>
</dbReference>
<reference evidence="2" key="1">
    <citation type="journal article" date="2020" name="Nature">
        <title>Giant virus diversity and host interactions through global metagenomics.</title>
        <authorList>
            <person name="Schulz F."/>
            <person name="Roux S."/>
            <person name="Paez-Espino D."/>
            <person name="Jungbluth S."/>
            <person name="Walsh D.A."/>
            <person name="Denef V.J."/>
            <person name="McMahon K.D."/>
            <person name="Konstantinidis K.T."/>
            <person name="Eloe-Fadrosh E.A."/>
            <person name="Kyrpides N.C."/>
            <person name="Woyke T."/>
        </authorList>
    </citation>
    <scope>NUCLEOTIDE SEQUENCE</scope>
    <source>
        <strain evidence="2">GVMAG-M-3300022752-39</strain>
    </source>
</reference>
<dbReference type="AlphaFoldDB" id="A0A6C0CWW2"/>
<accession>A0A6C0CWW2</accession>
<feature type="compositionally biased region" description="Basic residues" evidence="1">
    <location>
        <begin position="248"/>
        <end position="279"/>
    </location>
</feature>
<protein>
    <submittedName>
        <fullName evidence="2">Uncharacterized protein</fullName>
    </submittedName>
</protein>
<evidence type="ECO:0000313" key="2">
    <source>
        <dbReference type="EMBL" id="QHT07995.1"/>
    </source>
</evidence>
<name>A0A6C0CWW2_9ZZZZ</name>
<evidence type="ECO:0000256" key="1">
    <source>
        <dbReference type="SAM" id="MobiDB-lite"/>
    </source>
</evidence>
<sequence>MVEFLREEPLRKKQKITNQEPLRKKEKNTNDEYFNFNPIIEVEDIFTRRGLDQTTKSFSHGLQVEVEIQEAYLTTYIEKYLENVKSGFSHFDKTTKLEILDISLNNFHTLVKFFFYQNNIVPEKNGYPLYLPMYSVIDNLFRNKKIPNKYREIKKNDMYYSLLESLYNKYDTNIKYIFGEIPIPKNTPFEEKGILFFERNFFSQYISYEKSVKEKGKNEELFKNVNQDNFNNTQLDYDVAFDTGFYGGKKKHGPHKKTTRKHKKTKRKLAKGKSRKNKR</sequence>